<name>A0ACB6RTQ8_9PLEO</name>
<dbReference type="Proteomes" id="UP000799754">
    <property type="component" value="Unassembled WGS sequence"/>
</dbReference>
<proteinExistence type="predicted"/>
<sequence length="707" mass="77438">MADYEAPFEGTAPPTRRRPSRVKSADDALHSAPPSSTGTDDGGSKISKTNRRTLKKTPKNHTSAAPAPIYEEEDAHWEDDAVGHMPNLEQIQEGHGSTTGRRRDSASSSTVDARRRRHSEDSNSSRLRVRPKHGSLQRRAGSLAKHSNSSLVSMLSGLTQPSTASESNTTITEKSHRDERRRKEKSTKGTKVKRSKRSETPSVADTEATQSDVFQFLSEDAGVPESQVDAQSVLQASSPSVTSSTDSRADDNKSSDASEGAHDTPKTSPTSTRRSHSHGAPYYGHYRNQSGKPLYASSFVHGPGDEEAEDSEVYSDEESAYDDGHTQHSSQPTSHWNYPPNPLPHAPNPGSGHVLQSPQPHHNIPHAGVMSPHIQPAVPFYDPRMYSGASPGASPTNFSGTASQVSVWPPMASYPPPLAIACSPGSTAAYPHHSPVAIHAPPNFVQSPTAAHAVAAQHLAMIPQRPAQQQGSSANDKMIGYELLAHKLSELKKGRKEDAVVPAYRKFEQLNHRVLLHLQDEISELEEELRQLDQEIAEASPGAQTGQRHPASRRGDTQYGNDLHRRRLDVLGQVFLKLEQYNKALSAFSDVKHLPSARPSDIDKYRAWMKQRNPIHEAESRFLERQADLVTFSPRRHTSIDHSAGTNQHVAMWLPLLPFVAFSIVPSLLGRIVVIALISAAGLRTVTSTPEFMAIMTVREWMYGASM</sequence>
<organism evidence="1 2">
    <name type="scientific">Macroventuria anomochaeta</name>
    <dbReference type="NCBI Taxonomy" id="301207"/>
    <lineage>
        <taxon>Eukaryota</taxon>
        <taxon>Fungi</taxon>
        <taxon>Dikarya</taxon>
        <taxon>Ascomycota</taxon>
        <taxon>Pezizomycotina</taxon>
        <taxon>Dothideomycetes</taxon>
        <taxon>Pleosporomycetidae</taxon>
        <taxon>Pleosporales</taxon>
        <taxon>Pleosporineae</taxon>
        <taxon>Didymellaceae</taxon>
        <taxon>Macroventuria</taxon>
    </lineage>
</organism>
<dbReference type="EMBL" id="MU006727">
    <property type="protein sequence ID" value="KAF2625123.1"/>
    <property type="molecule type" value="Genomic_DNA"/>
</dbReference>
<evidence type="ECO:0000313" key="1">
    <source>
        <dbReference type="EMBL" id="KAF2625123.1"/>
    </source>
</evidence>
<keyword evidence="2" id="KW-1185">Reference proteome</keyword>
<reference evidence="1" key="1">
    <citation type="journal article" date="2020" name="Stud. Mycol.">
        <title>101 Dothideomycetes genomes: a test case for predicting lifestyles and emergence of pathogens.</title>
        <authorList>
            <person name="Haridas S."/>
            <person name="Albert R."/>
            <person name="Binder M."/>
            <person name="Bloem J."/>
            <person name="Labutti K."/>
            <person name="Salamov A."/>
            <person name="Andreopoulos B."/>
            <person name="Baker S."/>
            <person name="Barry K."/>
            <person name="Bills G."/>
            <person name="Bluhm B."/>
            <person name="Cannon C."/>
            <person name="Castanera R."/>
            <person name="Culley D."/>
            <person name="Daum C."/>
            <person name="Ezra D."/>
            <person name="Gonzalez J."/>
            <person name="Henrissat B."/>
            <person name="Kuo A."/>
            <person name="Liang C."/>
            <person name="Lipzen A."/>
            <person name="Lutzoni F."/>
            <person name="Magnuson J."/>
            <person name="Mondo S."/>
            <person name="Nolan M."/>
            <person name="Ohm R."/>
            <person name="Pangilinan J."/>
            <person name="Park H.-J."/>
            <person name="Ramirez L."/>
            <person name="Alfaro M."/>
            <person name="Sun H."/>
            <person name="Tritt A."/>
            <person name="Yoshinaga Y."/>
            <person name="Zwiers L.-H."/>
            <person name="Turgeon B."/>
            <person name="Goodwin S."/>
            <person name="Spatafora J."/>
            <person name="Crous P."/>
            <person name="Grigoriev I."/>
        </authorList>
    </citation>
    <scope>NUCLEOTIDE SEQUENCE</scope>
    <source>
        <strain evidence="1">CBS 525.71</strain>
    </source>
</reference>
<evidence type="ECO:0000313" key="2">
    <source>
        <dbReference type="Proteomes" id="UP000799754"/>
    </source>
</evidence>
<protein>
    <submittedName>
        <fullName evidence="1">Uncharacterized protein</fullName>
    </submittedName>
</protein>
<accession>A0ACB6RTQ8</accession>
<comment type="caution">
    <text evidence="1">The sequence shown here is derived from an EMBL/GenBank/DDBJ whole genome shotgun (WGS) entry which is preliminary data.</text>
</comment>
<gene>
    <name evidence="1" type="ORF">BU25DRAFT_372760</name>
</gene>